<keyword evidence="5" id="KW-1185">Reference proteome</keyword>
<feature type="domain" description="Aerotolerance regulator N-terminal" evidence="2">
    <location>
        <begin position="7"/>
        <end position="80"/>
    </location>
</feature>
<dbReference type="InterPro" id="IPR024163">
    <property type="entry name" value="Aerotolerance_reg_N"/>
</dbReference>
<dbReference type="Proteomes" id="UP001589865">
    <property type="component" value="Unassembled WGS sequence"/>
</dbReference>
<name>A0ABV6JVI0_9PROT</name>
<evidence type="ECO:0000313" key="5">
    <source>
        <dbReference type="Proteomes" id="UP001589865"/>
    </source>
</evidence>
<keyword evidence="1" id="KW-1133">Transmembrane helix</keyword>
<dbReference type="InterPro" id="IPR025297">
    <property type="entry name" value="DUF4159"/>
</dbReference>
<accession>A0ABV6JVI0</accession>
<protein>
    <submittedName>
        <fullName evidence="4">DUF4159 domain-containing protein</fullName>
    </submittedName>
</protein>
<dbReference type="EMBL" id="JBHLUN010000010">
    <property type="protein sequence ID" value="MFC0409634.1"/>
    <property type="molecule type" value="Genomic_DNA"/>
</dbReference>
<comment type="caution">
    <text evidence="4">The sequence shown here is derived from an EMBL/GenBank/DDBJ whole genome shotgun (WGS) entry which is preliminary data.</text>
</comment>
<dbReference type="RefSeq" id="WP_377045383.1">
    <property type="nucleotide sequence ID" value="NZ_JBHLUN010000010.1"/>
</dbReference>
<sequence length="932" mass="97736">MSLGPILFAAPWLLVALAALPALWWLLRVTPPSPRRQSFPPARLLRDLPVLEETPARTPWWLLLLRLAAAALIVLGLARPIWDASAGTGGSGPLLIAIDNGWSSAADWPDRLATARAALDAAAREDRAVALLATARGADDSAPAPTPPLPAREAATRLAALRPLPWAPDRLAAAEAIPAWRERFGRATTLFVTDNLQHQPGDGRFAEALAGLGPLTVARRDGGAPPRILQPPRAEADRLRISLRQAPGAATETGVLARTGDGRTLARVAVPVAAGVASGEAALELPLEVREQVTRLDLEGDTGAAGTVLLDDRFRRRPVGLLAGAGDADTPLTGALYYVSRALAPFAELRRGSLDQLLSRKLAVLVLADVPLTEAHDVAAVTRFVEEGGLLLRFAGPRMAEHPDTLLPVTLRAGERQLGGALSWEKPQALAPFRDGSPFAGLVVPPEVTVTTQVLAEPEPRLAERTWATLADGTPIITAAGRGAGRIVLVHTTANADWSELPLSGLFVEILRRTVSLSGGVAGADGEARLAPIETMDGFGHLGSPPPTAAAITARELDDTVPGPRHPPGWYGTPGEGGERRALNLSPHLPDPVLSPAPPVGARLAAVGGVPAEREFGPWLLAAALVLLALDLALSLRQRGLLRRATGAAAAVLLMLALPGAIGTARAQVQQTQAQQAPVQQAQVQQTQGRQAGSAPLGAEDAALATRLAYVVTGDPEADEVSRAGLSGLSDYVNRRTAATLAEPVAVRPGQDDLSFYPLLYWPVLPEAAALDAPTAEAVNGFMRNGGVILFDTRDAGTGEGTAPGADAALRRVTRDLAIPPLTAIPEDHVLRRSFYLLSDMPGRWAGGTVWVARDVDRANDSVSPAILGGADWAAAWATDARGGNPYATVPGGARQRTLAYRFGVNLVIYALTGNYKGDQVHVPAILERLGQ</sequence>
<reference evidence="4 5" key="1">
    <citation type="submission" date="2024-09" db="EMBL/GenBank/DDBJ databases">
        <authorList>
            <person name="Sun Q."/>
            <person name="Mori K."/>
        </authorList>
    </citation>
    <scope>NUCLEOTIDE SEQUENCE [LARGE SCALE GENOMIC DNA]</scope>
    <source>
        <strain evidence="4 5">TBRC 5777</strain>
    </source>
</reference>
<organism evidence="4 5">
    <name type="scientific">Roseomonas elaeocarpi</name>
    <dbReference type="NCBI Taxonomy" id="907779"/>
    <lineage>
        <taxon>Bacteria</taxon>
        <taxon>Pseudomonadati</taxon>
        <taxon>Pseudomonadota</taxon>
        <taxon>Alphaproteobacteria</taxon>
        <taxon>Acetobacterales</taxon>
        <taxon>Roseomonadaceae</taxon>
        <taxon>Roseomonas</taxon>
    </lineage>
</organism>
<keyword evidence="1" id="KW-0472">Membrane</keyword>
<evidence type="ECO:0000259" key="3">
    <source>
        <dbReference type="Pfam" id="PF13709"/>
    </source>
</evidence>
<dbReference type="Gene3D" id="3.40.50.12140">
    <property type="entry name" value="Domain of unknown function DUF4159"/>
    <property type="match status" value="1"/>
</dbReference>
<dbReference type="InterPro" id="IPR011933">
    <property type="entry name" value="Double_TM_dom"/>
</dbReference>
<dbReference type="NCBIfam" id="TIGR02226">
    <property type="entry name" value="two_anch"/>
    <property type="match status" value="1"/>
</dbReference>
<feature type="transmembrane region" description="Helical" evidence="1">
    <location>
        <begin position="6"/>
        <end position="27"/>
    </location>
</feature>
<evidence type="ECO:0000259" key="2">
    <source>
        <dbReference type="Pfam" id="PF07584"/>
    </source>
</evidence>
<keyword evidence="1" id="KW-0812">Transmembrane</keyword>
<evidence type="ECO:0000256" key="1">
    <source>
        <dbReference type="SAM" id="Phobius"/>
    </source>
</evidence>
<proteinExistence type="predicted"/>
<gene>
    <name evidence="4" type="ORF">ACFFGY_15380</name>
</gene>
<dbReference type="PANTHER" id="PTHR37464:SF1">
    <property type="entry name" value="BLL2463 PROTEIN"/>
    <property type="match status" value="1"/>
</dbReference>
<dbReference type="Pfam" id="PF13709">
    <property type="entry name" value="DUF4159"/>
    <property type="match status" value="1"/>
</dbReference>
<dbReference type="SUPFAM" id="SSF52317">
    <property type="entry name" value="Class I glutamine amidotransferase-like"/>
    <property type="match status" value="1"/>
</dbReference>
<dbReference type="Pfam" id="PF07584">
    <property type="entry name" value="BatA"/>
    <property type="match status" value="1"/>
</dbReference>
<dbReference type="CDD" id="cd03143">
    <property type="entry name" value="A4_beta-galactosidase_middle_domain"/>
    <property type="match status" value="1"/>
</dbReference>
<feature type="domain" description="DUF4159" evidence="3">
    <location>
        <begin position="707"/>
        <end position="912"/>
    </location>
</feature>
<dbReference type="Gene3D" id="3.40.50.880">
    <property type="match status" value="1"/>
</dbReference>
<evidence type="ECO:0000313" key="4">
    <source>
        <dbReference type="EMBL" id="MFC0409634.1"/>
    </source>
</evidence>
<dbReference type="PANTHER" id="PTHR37464">
    <property type="entry name" value="BLL2463 PROTEIN"/>
    <property type="match status" value="1"/>
</dbReference>
<dbReference type="InterPro" id="IPR029062">
    <property type="entry name" value="Class_I_gatase-like"/>
</dbReference>
<feature type="transmembrane region" description="Helical" evidence="1">
    <location>
        <begin position="60"/>
        <end position="82"/>
    </location>
</feature>